<protein>
    <submittedName>
        <fullName evidence="1">TIGR02678 family protein</fullName>
    </submittedName>
</protein>
<dbReference type="EMBL" id="DXBU01000099">
    <property type="protein sequence ID" value="HIZ22602.1"/>
    <property type="molecule type" value="Genomic_DNA"/>
</dbReference>
<dbReference type="Pfam" id="PF09661">
    <property type="entry name" value="DUF2398"/>
    <property type="match status" value="1"/>
</dbReference>
<sequence>MRELEVLLNKRWILKAQEKELYYKVRDSLGEIRHFASDKLGCQVIENSLLVKLEKIPAVPESFMGVEVFTSKEEYGFLCVLLMFLEDKDAEDQFILSQLTEYIAGNMPGETVDWTVYTNRRRLIKVLRYAQSQGLLKVTDGSDELFMEDTAGEVLYENTGASRYFMRNFSRDIMEYTDPEDFNESEWFNMDEERGIARRHRVYKRLLFSPGMYRGEGAEEDFEYLKYYGRRLTEDLEQNFDCQVHIHKGSAFLLSGENCHMGEVFPGNNAISDILLLCCGKIQERIKENVWKTQKDEKVLADILEFEQMLLEVKEEYGSGFTKNYREMPAGEFVRELREALEHYTFIKYEEKERQVVIYPLAGIMYGRFPKDYAGGAKSEQQMAGE</sequence>
<dbReference type="AlphaFoldDB" id="A0A9D2DSW7"/>
<dbReference type="Proteomes" id="UP000824041">
    <property type="component" value="Unassembled WGS sequence"/>
</dbReference>
<reference evidence="1" key="2">
    <citation type="submission" date="2021-04" db="EMBL/GenBank/DDBJ databases">
        <authorList>
            <person name="Gilroy R."/>
        </authorList>
    </citation>
    <scope>NUCLEOTIDE SEQUENCE</scope>
    <source>
        <strain evidence="1">14324</strain>
    </source>
</reference>
<evidence type="ECO:0000313" key="2">
    <source>
        <dbReference type="Proteomes" id="UP000824041"/>
    </source>
</evidence>
<accession>A0A9D2DSW7</accession>
<comment type="caution">
    <text evidence="1">The sequence shown here is derived from an EMBL/GenBank/DDBJ whole genome shotgun (WGS) entry which is preliminary data.</text>
</comment>
<evidence type="ECO:0000313" key="1">
    <source>
        <dbReference type="EMBL" id="HIZ22602.1"/>
    </source>
</evidence>
<dbReference type="InterPro" id="IPR013494">
    <property type="entry name" value="CHP02678"/>
</dbReference>
<reference evidence="1" key="1">
    <citation type="journal article" date="2021" name="PeerJ">
        <title>Extensive microbial diversity within the chicken gut microbiome revealed by metagenomics and culture.</title>
        <authorList>
            <person name="Gilroy R."/>
            <person name="Ravi A."/>
            <person name="Getino M."/>
            <person name="Pursley I."/>
            <person name="Horton D.L."/>
            <person name="Alikhan N.F."/>
            <person name="Baker D."/>
            <person name="Gharbi K."/>
            <person name="Hall N."/>
            <person name="Watson M."/>
            <person name="Adriaenssens E.M."/>
            <person name="Foster-Nyarko E."/>
            <person name="Jarju S."/>
            <person name="Secka A."/>
            <person name="Antonio M."/>
            <person name="Oren A."/>
            <person name="Chaudhuri R.R."/>
            <person name="La Ragione R."/>
            <person name="Hildebrand F."/>
            <person name="Pallen M.J."/>
        </authorList>
    </citation>
    <scope>NUCLEOTIDE SEQUENCE</scope>
    <source>
        <strain evidence="1">14324</strain>
    </source>
</reference>
<proteinExistence type="predicted"/>
<gene>
    <name evidence="1" type="ORF">IAA21_07390</name>
</gene>
<organism evidence="1 2">
    <name type="scientific">Candidatus Blautia faecigallinarum</name>
    <dbReference type="NCBI Taxonomy" id="2838488"/>
    <lineage>
        <taxon>Bacteria</taxon>
        <taxon>Bacillati</taxon>
        <taxon>Bacillota</taxon>
        <taxon>Clostridia</taxon>
        <taxon>Lachnospirales</taxon>
        <taxon>Lachnospiraceae</taxon>
        <taxon>Blautia</taxon>
    </lineage>
</organism>
<name>A0A9D2DSW7_9FIRM</name>
<dbReference type="NCBIfam" id="TIGR02678">
    <property type="entry name" value="TIGR02678 family protein"/>
    <property type="match status" value="1"/>
</dbReference>